<keyword evidence="2" id="KW-1185">Reference proteome</keyword>
<name>A0A2V3J0Q0_9FLOR</name>
<protein>
    <submittedName>
        <fullName evidence="1">Uncharacterized protein</fullName>
    </submittedName>
</protein>
<reference evidence="1 2" key="1">
    <citation type="journal article" date="2018" name="Mol. Biol. Evol.">
        <title>Analysis of the draft genome of the red seaweed Gracilariopsis chorda provides insights into genome size evolution in Rhodophyta.</title>
        <authorList>
            <person name="Lee J."/>
            <person name="Yang E.C."/>
            <person name="Graf L."/>
            <person name="Yang J.H."/>
            <person name="Qiu H."/>
            <person name="Zel Zion U."/>
            <person name="Chan C.X."/>
            <person name="Stephens T.G."/>
            <person name="Weber A.P.M."/>
            <person name="Boo G.H."/>
            <person name="Boo S.M."/>
            <person name="Kim K.M."/>
            <person name="Shin Y."/>
            <person name="Jung M."/>
            <person name="Lee S.J."/>
            <person name="Yim H.S."/>
            <person name="Lee J.H."/>
            <person name="Bhattacharya D."/>
            <person name="Yoon H.S."/>
        </authorList>
    </citation>
    <scope>NUCLEOTIDE SEQUENCE [LARGE SCALE GENOMIC DNA]</scope>
    <source>
        <strain evidence="1 2">SKKU-2015</strain>
        <tissue evidence="1">Whole body</tissue>
    </source>
</reference>
<dbReference type="EMBL" id="NBIV01000017">
    <property type="protein sequence ID" value="PXF47992.1"/>
    <property type="molecule type" value="Genomic_DNA"/>
</dbReference>
<proteinExistence type="predicted"/>
<comment type="caution">
    <text evidence="1">The sequence shown here is derived from an EMBL/GenBank/DDBJ whole genome shotgun (WGS) entry which is preliminary data.</text>
</comment>
<gene>
    <name evidence="1" type="ORF">BWQ96_02183</name>
</gene>
<sequence>MTVERGTATTKNVLRKAKKSGRGVMALPHVEDYPGMFLVMV</sequence>
<accession>A0A2V3J0Q0</accession>
<organism evidence="1 2">
    <name type="scientific">Gracilariopsis chorda</name>
    <dbReference type="NCBI Taxonomy" id="448386"/>
    <lineage>
        <taxon>Eukaryota</taxon>
        <taxon>Rhodophyta</taxon>
        <taxon>Florideophyceae</taxon>
        <taxon>Rhodymeniophycidae</taxon>
        <taxon>Gracilariales</taxon>
        <taxon>Gracilariaceae</taxon>
        <taxon>Gracilariopsis</taxon>
    </lineage>
</organism>
<dbReference type="AlphaFoldDB" id="A0A2V3J0Q0"/>
<dbReference type="Proteomes" id="UP000247409">
    <property type="component" value="Unassembled WGS sequence"/>
</dbReference>
<evidence type="ECO:0000313" key="1">
    <source>
        <dbReference type="EMBL" id="PXF47992.1"/>
    </source>
</evidence>
<evidence type="ECO:0000313" key="2">
    <source>
        <dbReference type="Proteomes" id="UP000247409"/>
    </source>
</evidence>